<evidence type="ECO:0000313" key="2">
    <source>
        <dbReference type="EMBL" id="EEP44805.1"/>
    </source>
</evidence>
<dbReference type="eggNOG" id="ENOG5032DNV">
    <property type="taxonomic scope" value="Bacteria"/>
</dbReference>
<proteinExistence type="predicted"/>
<dbReference type="CDD" id="cd00093">
    <property type="entry name" value="HTH_XRE"/>
    <property type="match status" value="1"/>
</dbReference>
<feature type="domain" description="HTH cro/C1-type" evidence="1">
    <location>
        <begin position="7"/>
        <end position="62"/>
    </location>
</feature>
<evidence type="ECO:0000313" key="3">
    <source>
        <dbReference type="Proteomes" id="UP000003295"/>
    </source>
</evidence>
<dbReference type="SUPFAM" id="SSF47413">
    <property type="entry name" value="lambda repressor-like DNA-binding domains"/>
    <property type="match status" value="1"/>
</dbReference>
<reference evidence="2 3" key="1">
    <citation type="submission" date="2009-04" db="EMBL/GenBank/DDBJ databases">
        <authorList>
            <person name="Weinstock G."/>
            <person name="Sodergren E."/>
            <person name="Clifton S."/>
            <person name="Fulton L."/>
            <person name="Fulton B."/>
            <person name="Courtney L."/>
            <person name="Fronick C."/>
            <person name="Harrison M."/>
            <person name="Strong C."/>
            <person name="Farmer C."/>
            <person name="Delahaunty K."/>
            <person name="Markovic C."/>
            <person name="Hall O."/>
            <person name="Minx P."/>
            <person name="Tomlinson C."/>
            <person name="Mitreva M."/>
            <person name="Nelson J."/>
            <person name="Hou S."/>
            <person name="Wollam A."/>
            <person name="Pepin K.H."/>
            <person name="Johnson M."/>
            <person name="Bhonagiri V."/>
            <person name="Nash W.E."/>
            <person name="Warren W."/>
            <person name="Chinwalla A."/>
            <person name="Mardis E.R."/>
            <person name="Wilson R.K."/>
        </authorList>
    </citation>
    <scope>NUCLEOTIDE SEQUENCE [LARGE SCALE GENOMIC DNA]</scope>
    <source>
        <strain evidence="2 3">DSM 13280</strain>
    </source>
</reference>
<dbReference type="Proteomes" id="UP000003295">
    <property type="component" value="Unassembled WGS sequence"/>
</dbReference>
<keyword evidence="2" id="KW-0238">DNA-binding</keyword>
<dbReference type="HOGENOM" id="CLU_185921_0_0_11"/>
<dbReference type="InterPro" id="IPR010982">
    <property type="entry name" value="Lambda_DNA-bd_dom_sf"/>
</dbReference>
<dbReference type="PROSITE" id="PS50943">
    <property type="entry name" value="HTH_CROC1"/>
    <property type="match status" value="1"/>
</dbReference>
<dbReference type="InterPro" id="IPR001387">
    <property type="entry name" value="Cro/C1-type_HTH"/>
</dbReference>
<sequence length="70" mass="7668">MTFADVVRQTMAKLDMESKQLAELSGVGAPYISKLLNGKIKEPTWAKACAIIDALGLTVDEFRNIQIGKE</sequence>
<dbReference type="Gene3D" id="1.10.260.40">
    <property type="entry name" value="lambda repressor-like DNA-binding domains"/>
    <property type="match status" value="1"/>
</dbReference>
<dbReference type="SMART" id="SM00530">
    <property type="entry name" value="HTH_XRE"/>
    <property type="match status" value="1"/>
</dbReference>
<organism evidence="2 3">
    <name type="scientific">Collinsella intestinalis DSM 13280</name>
    <dbReference type="NCBI Taxonomy" id="521003"/>
    <lineage>
        <taxon>Bacteria</taxon>
        <taxon>Bacillati</taxon>
        <taxon>Actinomycetota</taxon>
        <taxon>Coriobacteriia</taxon>
        <taxon>Coriobacteriales</taxon>
        <taxon>Coriobacteriaceae</taxon>
        <taxon>Collinsella</taxon>
    </lineage>
</organism>
<protein>
    <submittedName>
        <fullName evidence="2">DNA-binding helix-turn-helix protein</fullName>
    </submittedName>
</protein>
<dbReference type="RefSeq" id="WP_006722548.1">
    <property type="nucleotide sequence ID" value="NZ_GG692710.1"/>
</dbReference>
<dbReference type="Pfam" id="PF13560">
    <property type="entry name" value="HTH_31"/>
    <property type="match status" value="1"/>
</dbReference>
<gene>
    <name evidence="2" type="ORF">COLINT_02304</name>
</gene>
<dbReference type="AlphaFoldDB" id="C4F8D3"/>
<comment type="caution">
    <text evidence="2">The sequence shown here is derived from an EMBL/GenBank/DDBJ whole genome shotgun (WGS) entry which is preliminary data.</text>
</comment>
<dbReference type="GO" id="GO:0003677">
    <property type="term" value="F:DNA binding"/>
    <property type="evidence" value="ECO:0007669"/>
    <property type="project" value="UniProtKB-KW"/>
</dbReference>
<name>C4F8D3_9ACTN</name>
<accession>C4F8D3</accession>
<dbReference type="EMBL" id="ABXH02000005">
    <property type="protein sequence ID" value="EEP44805.1"/>
    <property type="molecule type" value="Genomic_DNA"/>
</dbReference>
<evidence type="ECO:0000259" key="1">
    <source>
        <dbReference type="PROSITE" id="PS50943"/>
    </source>
</evidence>
<dbReference type="STRING" id="521003.COLINT_02304"/>